<keyword evidence="5 10" id="KW-0808">Transferase</keyword>
<evidence type="ECO:0000256" key="4">
    <source>
        <dbReference type="ARBA" id="ARBA00020837"/>
    </source>
</evidence>
<keyword evidence="6" id="KW-0479">Metal-binding</keyword>
<dbReference type="GO" id="GO:0016747">
    <property type="term" value="F:acyltransferase activity, transferring groups other than amino-acyl groups"/>
    <property type="evidence" value="ECO:0007669"/>
    <property type="project" value="InterPro"/>
</dbReference>
<comment type="function">
    <text evidence="10">Involved in 1,2-propanediol (1,2-PD) degradation by catalyzing the conversion of propanoyl-CoA to propanoyl-phosphate.</text>
</comment>
<gene>
    <name evidence="11" type="ORF">SAMN05192546_103342</name>
</gene>
<evidence type="ECO:0000256" key="5">
    <source>
        <dbReference type="ARBA" id="ARBA00022679"/>
    </source>
</evidence>
<evidence type="ECO:0000256" key="10">
    <source>
        <dbReference type="PIRNR" id="PIRNR010130"/>
    </source>
</evidence>
<dbReference type="GO" id="GO:0046872">
    <property type="term" value="F:metal ion binding"/>
    <property type="evidence" value="ECO:0007669"/>
    <property type="project" value="UniProtKB-KW"/>
</dbReference>
<evidence type="ECO:0000256" key="1">
    <source>
        <dbReference type="ARBA" id="ARBA00001947"/>
    </source>
</evidence>
<protein>
    <recommendedName>
        <fullName evidence="4 10">Phosphate propanoyltransferase</fullName>
        <ecNumber evidence="3 10">2.3.1.222</ecNumber>
    </recommendedName>
</protein>
<accession>A0A1H3LS68</accession>
<comment type="pathway">
    <text evidence="10">Polyol metabolism; 1,2-propanediol degradation.</text>
</comment>
<dbReference type="PANTHER" id="PTHR39453">
    <property type="entry name" value="PHOSPHATE PROPANOYLTRANSFERASE"/>
    <property type="match status" value="1"/>
</dbReference>
<dbReference type="EC" id="2.3.1.222" evidence="3 10"/>
<evidence type="ECO:0000313" key="12">
    <source>
        <dbReference type="Proteomes" id="UP000199230"/>
    </source>
</evidence>
<evidence type="ECO:0000256" key="2">
    <source>
        <dbReference type="ARBA" id="ARBA00007342"/>
    </source>
</evidence>
<dbReference type="NCBIfam" id="NF011652">
    <property type="entry name" value="PRK15070.1"/>
    <property type="match status" value="1"/>
</dbReference>
<keyword evidence="12" id="KW-1185">Reference proteome</keyword>
<sequence>MDKQMIDDLVNQVIRELEKKDKCLQVEASGRHVHLSKEDAQQLFGTDTLTPERELSQPGQFLSKEKVNLIGPKGSFKDVAVLGPLREKTQVEISMTDARALGIPPVLKESGDLTNCADLWIQYKNKMIEAKSSAMVAKRHIHMTPEDATHLQVQDGETVAVRVYGQRQITFEDVLVRVNPRYQLRMHIDYDEANAVGLGKNTYGKIISTGEREKA</sequence>
<evidence type="ECO:0000256" key="7">
    <source>
        <dbReference type="ARBA" id="ARBA00022833"/>
    </source>
</evidence>
<evidence type="ECO:0000256" key="6">
    <source>
        <dbReference type="ARBA" id="ARBA00022723"/>
    </source>
</evidence>
<reference evidence="11 12" key="1">
    <citation type="submission" date="2016-10" db="EMBL/GenBank/DDBJ databases">
        <authorList>
            <person name="de Groot N.N."/>
        </authorList>
    </citation>
    <scope>NUCLEOTIDE SEQUENCE [LARGE SCALE GENOMIC DNA]</scope>
    <source>
        <strain evidence="11 12">APO</strain>
    </source>
</reference>
<evidence type="ECO:0000313" key="11">
    <source>
        <dbReference type="EMBL" id="SDY67203.1"/>
    </source>
</evidence>
<comment type="cofactor">
    <cofactor evidence="1">
        <name>Zn(2+)</name>
        <dbReference type="ChEBI" id="CHEBI:29105"/>
    </cofactor>
</comment>
<dbReference type="PANTHER" id="PTHR39453:SF1">
    <property type="entry name" value="PHOSPHATE PROPANOYLTRANSFERASE"/>
    <property type="match status" value="1"/>
</dbReference>
<dbReference type="UniPathway" id="UPA00621"/>
<dbReference type="Pfam" id="PF06130">
    <property type="entry name" value="PTAC"/>
    <property type="match status" value="1"/>
</dbReference>
<dbReference type="PIRSF" id="PIRSF010130">
    <property type="entry name" value="PduL"/>
    <property type="match status" value="1"/>
</dbReference>
<dbReference type="Proteomes" id="UP000199230">
    <property type="component" value="Unassembled WGS sequence"/>
</dbReference>
<comment type="similarity">
    <text evidence="2 10">Belongs to the PduL family.</text>
</comment>
<dbReference type="RefSeq" id="WP_242870043.1">
    <property type="nucleotide sequence ID" value="NZ_FNPV01000003.1"/>
</dbReference>
<dbReference type="GO" id="GO:0051144">
    <property type="term" value="P:1,2-propanediol catabolic process"/>
    <property type="evidence" value="ECO:0007669"/>
    <property type="project" value="UniProtKB-UniPathway"/>
</dbReference>
<name>A0A1H3LS68_9FIRM</name>
<keyword evidence="7" id="KW-0862">Zinc</keyword>
<evidence type="ECO:0000256" key="9">
    <source>
        <dbReference type="ARBA" id="ARBA00047589"/>
    </source>
</evidence>
<evidence type="ECO:0000256" key="8">
    <source>
        <dbReference type="ARBA" id="ARBA00023315"/>
    </source>
</evidence>
<dbReference type="InterPro" id="IPR008300">
    <property type="entry name" value="PTAC"/>
</dbReference>
<comment type="catalytic activity">
    <reaction evidence="9 10">
        <text>propanoyl-CoA + phosphate = propanoyl phosphate + CoA</text>
        <dbReference type="Rhea" id="RHEA:28046"/>
        <dbReference type="ChEBI" id="CHEBI:43474"/>
        <dbReference type="ChEBI" id="CHEBI:57287"/>
        <dbReference type="ChEBI" id="CHEBI:57392"/>
        <dbReference type="ChEBI" id="CHEBI:58933"/>
        <dbReference type="EC" id="2.3.1.222"/>
    </reaction>
</comment>
<proteinExistence type="inferred from homology"/>
<evidence type="ECO:0000256" key="3">
    <source>
        <dbReference type="ARBA" id="ARBA00012206"/>
    </source>
</evidence>
<dbReference type="STRING" id="159292.SAMN05192546_103342"/>
<dbReference type="EMBL" id="FNPV01000003">
    <property type="protein sequence ID" value="SDY67203.1"/>
    <property type="molecule type" value="Genomic_DNA"/>
</dbReference>
<keyword evidence="8 10" id="KW-0012">Acyltransferase</keyword>
<dbReference type="AlphaFoldDB" id="A0A1H3LS68"/>
<organism evidence="11 12">
    <name type="scientific">Tindallia californiensis</name>
    <dbReference type="NCBI Taxonomy" id="159292"/>
    <lineage>
        <taxon>Bacteria</taxon>
        <taxon>Bacillati</taxon>
        <taxon>Bacillota</taxon>
        <taxon>Clostridia</taxon>
        <taxon>Peptostreptococcales</taxon>
        <taxon>Tindalliaceae</taxon>
        <taxon>Tindallia</taxon>
    </lineage>
</organism>